<dbReference type="AlphaFoldDB" id="A0A1N6UJR0"/>
<accession>A0A1N6UJR0</accession>
<proteinExistence type="predicted"/>
<evidence type="ECO:0000313" key="3">
    <source>
        <dbReference type="EMBL" id="SIQ65777.1"/>
    </source>
</evidence>
<evidence type="ECO:0000256" key="1">
    <source>
        <dbReference type="SAM" id="MobiDB-lite"/>
    </source>
</evidence>
<feature type="compositionally biased region" description="Basic and acidic residues" evidence="1">
    <location>
        <begin position="103"/>
        <end position="142"/>
    </location>
</feature>
<keyword evidence="2" id="KW-0472">Membrane</keyword>
<dbReference type="PANTHER" id="PTHR34219">
    <property type="entry name" value="IRON-REGULATED INNER MEMBRANE PROTEIN-RELATED"/>
    <property type="match status" value="1"/>
</dbReference>
<feature type="transmembrane region" description="Helical" evidence="2">
    <location>
        <begin position="257"/>
        <end position="277"/>
    </location>
</feature>
<feature type="transmembrane region" description="Helical" evidence="2">
    <location>
        <begin position="20"/>
        <end position="44"/>
    </location>
</feature>
<keyword evidence="2" id="KW-1133">Transmembrane helix</keyword>
<sequence length="448" mass="48805">MKKNQQKSTWQKVRSLFNDLHLWMGIASGIILFVVCLSGTIYTFSTEIQEMLEPEKFTVQVEKGATPLAAETIMAKVAAETGGQVSAITIPADASRSYTLNVKKAEQKEGEGRGGDGKKRGGEGKGAEKGGGEKAAEGKKGPEGAVAKGGPAGGGPGGGRDRGTNYLVNPYTGAVLGTTDGPASEFFMSMFRLHRWLLLDTEVGRPIVGWATVIFTLIIISGLVIWFPQKVKNWRQGLKIKWSGNWKRINHDLHNSLGFYSSFLLLIMSLTGLTWSFEWYKEGFFKVLGVTPQKDRKEEPLFSKVPADLSQTATLTIADYVKSADQVLPYEGDYRISLSTDSAATVSINKNKVGFFAPAASDRLQLDQYSGEVLKADIFADKAFNEKITSSIKPLHVGNVYGTFSKILYFIACLVATSLPVTGTIIWINKLRKKSKKGSIPVAKRATA</sequence>
<gene>
    <name evidence="3" type="ORF">SAMN05421545_0918</name>
</gene>
<evidence type="ECO:0000313" key="4">
    <source>
        <dbReference type="Proteomes" id="UP000185924"/>
    </source>
</evidence>
<organism evidence="3 4">
    <name type="scientific">Pontibacter lucknowensis</name>
    <dbReference type="NCBI Taxonomy" id="1077936"/>
    <lineage>
        <taxon>Bacteria</taxon>
        <taxon>Pseudomonadati</taxon>
        <taxon>Bacteroidota</taxon>
        <taxon>Cytophagia</taxon>
        <taxon>Cytophagales</taxon>
        <taxon>Hymenobacteraceae</taxon>
        <taxon>Pontibacter</taxon>
    </lineage>
</organism>
<protein>
    <submittedName>
        <fullName evidence="3">PepSY-associated TM region</fullName>
    </submittedName>
</protein>
<dbReference type="Pfam" id="PF03929">
    <property type="entry name" value="PepSY_TM"/>
    <property type="match status" value="1"/>
</dbReference>
<dbReference type="OrthoDB" id="111691at2"/>
<dbReference type="Proteomes" id="UP000185924">
    <property type="component" value="Unassembled WGS sequence"/>
</dbReference>
<feature type="transmembrane region" description="Helical" evidence="2">
    <location>
        <begin position="407"/>
        <end position="428"/>
    </location>
</feature>
<feature type="region of interest" description="Disordered" evidence="1">
    <location>
        <begin position="101"/>
        <end position="163"/>
    </location>
</feature>
<dbReference type="InterPro" id="IPR005625">
    <property type="entry name" value="PepSY-ass_TM"/>
</dbReference>
<evidence type="ECO:0000256" key="2">
    <source>
        <dbReference type="SAM" id="Phobius"/>
    </source>
</evidence>
<dbReference type="STRING" id="1077936.SAMN05421545_0918"/>
<reference evidence="4" key="1">
    <citation type="submission" date="2017-01" db="EMBL/GenBank/DDBJ databases">
        <authorList>
            <person name="Varghese N."/>
            <person name="Submissions S."/>
        </authorList>
    </citation>
    <scope>NUCLEOTIDE SEQUENCE [LARGE SCALE GENOMIC DNA]</scope>
    <source>
        <strain evidence="4">DM9</strain>
    </source>
</reference>
<keyword evidence="2" id="KW-0812">Transmembrane</keyword>
<keyword evidence="4" id="KW-1185">Reference proteome</keyword>
<feature type="transmembrane region" description="Helical" evidence="2">
    <location>
        <begin position="207"/>
        <end position="227"/>
    </location>
</feature>
<name>A0A1N6UJR0_9BACT</name>
<dbReference type="PANTHER" id="PTHR34219:SF3">
    <property type="entry name" value="BLL7967 PROTEIN"/>
    <property type="match status" value="1"/>
</dbReference>
<dbReference type="EMBL" id="FTNM01000001">
    <property type="protein sequence ID" value="SIQ65777.1"/>
    <property type="molecule type" value="Genomic_DNA"/>
</dbReference>
<dbReference type="RefSeq" id="WP_076421279.1">
    <property type="nucleotide sequence ID" value="NZ_FTNM01000001.1"/>
</dbReference>